<dbReference type="SUPFAM" id="SSF117916">
    <property type="entry name" value="Fe-S cluster assembly (FSCA) domain-like"/>
    <property type="match status" value="1"/>
</dbReference>
<dbReference type="PATRIC" id="fig|273063.9.peg.65"/>
<dbReference type="Pfam" id="PF01883">
    <property type="entry name" value="FeS_assembly_P"/>
    <property type="match status" value="1"/>
</dbReference>
<evidence type="ECO:0000259" key="1">
    <source>
        <dbReference type="Pfam" id="PF01883"/>
    </source>
</evidence>
<dbReference type="Proteomes" id="UP000001015">
    <property type="component" value="Chromosome"/>
</dbReference>
<dbReference type="RefSeq" id="WP_010977977.1">
    <property type="nucleotide sequence ID" value="NC_003106.2"/>
</dbReference>
<protein>
    <recommendedName>
        <fullName evidence="1">MIP18 family-like domain-containing protein</fullName>
    </recommendedName>
</protein>
<keyword evidence="3" id="KW-1185">Reference proteome</keyword>
<dbReference type="AlphaFoldDB" id="Q976Z9"/>
<reference evidence="3" key="1">
    <citation type="journal article" date="2001" name="DNA Res.">
        <title>Complete genome sequence of an aerobic thermoacidophilic Crenarchaeon, Sulfolobus tokodaii strain7.</title>
        <authorList>
            <person name="Kawarabayasi Y."/>
            <person name="Hino Y."/>
            <person name="Horikawa H."/>
            <person name="Jin-no K."/>
            <person name="Takahashi M."/>
            <person name="Sekine M."/>
            <person name="Baba S."/>
            <person name="Ankai A."/>
            <person name="Kosugi H."/>
            <person name="Hosoyama A."/>
            <person name="Fukui S."/>
            <person name="Nagai Y."/>
            <person name="Nishijima K."/>
            <person name="Otsuka R."/>
            <person name="Nakazawa H."/>
            <person name="Takamiya M."/>
            <person name="Kato Y."/>
            <person name="Yoshizawa T."/>
            <person name="Tanaka T."/>
            <person name="Kudoh Y."/>
            <person name="Yamazaki J."/>
            <person name="Kushida N."/>
            <person name="Oguchi A."/>
            <person name="Aoki K."/>
            <person name="Masuda S."/>
            <person name="Yanagii M."/>
            <person name="Nishimura M."/>
            <person name="Yamagishi A."/>
            <person name="Oshima T."/>
            <person name="Kikuchi H."/>
        </authorList>
    </citation>
    <scope>NUCLEOTIDE SEQUENCE [LARGE SCALE GENOMIC DNA]</scope>
    <source>
        <strain evidence="3">DSM 16993 / JCM 10545 / NBRC 100140 / 7</strain>
    </source>
</reference>
<dbReference type="STRING" id="273063.STK_00400"/>
<dbReference type="Gene3D" id="3.30.300.130">
    <property type="entry name" value="Fe-S cluster assembly (FSCA)"/>
    <property type="match status" value="1"/>
</dbReference>
<sequence length="152" mass="17899">MSEILKNVIDPETLSSIVDLGFVKQVEEGENRIRVVLSPPTFWCPPTFLYMILEDLREKLKSKYEIIDIEVIDHHDSEKLTKCINKGLKFDECYKDETMKDLYDDLKKRFYQRFERGMSPKNRSDKLVRLSLGITGEMCKLLAEERMKREGS</sequence>
<dbReference type="InterPro" id="IPR034904">
    <property type="entry name" value="FSCA_dom_sf"/>
</dbReference>
<dbReference type="GeneID" id="1457919"/>
<evidence type="ECO:0000313" key="2">
    <source>
        <dbReference type="EMBL" id="BAB64995.1"/>
    </source>
</evidence>
<evidence type="ECO:0000313" key="3">
    <source>
        <dbReference type="Proteomes" id="UP000001015"/>
    </source>
</evidence>
<feature type="domain" description="MIP18 family-like" evidence="1">
    <location>
        <begin position="3"/>
        <end position="62"/>
    </location>
</feature>
<dbReference type="EMBL" id="BA000023">
    <property type="protein sequence ID" value="BAB64995.1"/>
    <property type="molecule type" value="Genomic_DNA"/>
</dbReference>
<accession>Q976Z9</accession>
<proteinExistence type="predicted"/>
<gene>
    <name evidence="2" type="primary">ST0040</name>
    <name evidence="2" type="ordered locus">STK_00400</name>
</gene>
<dbReference type="KEGG" id="sto:STK_00400"/>
<organism evidence="2 3">
    <name type="scientific">Sulfurisphaera tokodaii (strain DSM 16993 / JCM 10545 / NBRC 100140 / 7)</name>
    <name type="common">Sulfolobus tokodaii</name>
    <dbReference type="NCBI Taxonomy" id="273063"/>
    <lineage>
        <taxon>Archaea</taxon>
        <taxon>Thermoproteota</taxon>
        <taxon>Thermoprotei</taxon>
        <taxon>Sulfolobales</taxon>
        <taxon>Sulfolobaceae</taxon>
        <taxon>Sulfurisphaera</taxon>
    </lineage>
</organism>
<name>Q976Z9_SULTO</name>
<dbReference type="eggNOG" id="arCOG01852">
    <property type="taxonomic scope" value="Archaea"/>
</dbReference>
<dbReference type="InterPro" id="IPR002744">
    <property type="entry name" value="MIP18-like"/>
</dbReference>